<evidence type="ECO:0000313" key="10">
    <source>
        <dbReference type="Proteomes" id="UP000549394"/>
    </source>
</evidence>
<evidence type="ECO:0000256" key="7">
    <source>
        <dbReference type="ARBA" id="ARBA00023136"/>
    </source>
</evidence>
<keyword evidence="4" id="KW-0813">Transport</keyword>
<dbReference type="AlphaFoldDB" id="A0A7I8VR76"/>
<dbReference type="PANTHER" id="PTHR21443:SF0">
    <property type="entry name" value="CONSERVED OLIGOMERIC GOLGI COMPLEX SUBUNIT 7"/>
    <property type="match status" value="1"/>
</dbReference>
<comment type="similarity">
    <text evidence="2">Belongs to the COG7 family.</text>
</comment>
<organism evidence="9 10">
    <name type="scientific">Dimorphilus gyrociliatus</name>
    <dbReference type="NCBI Taxonomy" id="2664684"/>
    <lineage>
        <taxon>Eukaryota</taxon>
        <taxon>Metazoa</taxon>
        <taxon>Spiralia</taxon>
        <taxon>Lophotrochozoa</taxon>
        <taxon>Annelida</taxon>
        <taxon>Polychaeta</taxon>
        <taxon>Polychaeta incertae sedis</taxon>
        <taxon>Dinophilidae</taxon>
        <taxon>Dimorphilus</taxon>
    </lineage>
</organism>
<dbReference type="EMBL" id="CAJFCJ010000009">
    <property type="protein sequence ID" value="CAD5118778.1"/>
    <property type="molecule type" value="Genomic_DNA"/>
</dbReference>
<dbReference type="PANTHER" id="PTHR21443">
    <property type="entry name" value="CONSERVED OLIGOMERIC GOLGI COMPLEX COMPONENT 7"/>
    <property type="match status" value="1"/>
</dbReference>
<gene>
    <name evidence="9" type="ORF">DGYR_LOCUS7100</name>
</gene>
<evidence type="ECO:0000256" key="2">
    <source>
        <dbReference type="ARBA" id="ARBA00005831"/>
    </source>
</evidence>
<dbReference type="Pfam" id="PF10191">
    <property type="entry name" value="COG7"/>
    <property type="match status" value="1"/>
</dbReference>
<keyword evidence="10" id="KW-1185">Reference proteome</keyword>
<dbReference type="GO" id="GO:0007030">
    <property type="term" value="P:Golgi organization"/>
    <property type="evidence" value="ECO:0007669"/>
    <property type="project" value="TreeGrafter"/>
</dbReference>
<dbReference type="GO" id="GO:0006890">
    <property type="term" value="P:retrograde vesicle-mediated transport, Golgi to endoplasmic reticulum"/>
    <property type="evidence" value="ECO:0007669"/>
    <property type="project" value="TreeGrafter"/>
</dbReference>
<keyword evidence="6" id="KW-0333">Golgi apparatus</keyword>
<evidence type="ECO:0000256" key="3">
    <source>
        <dbReference type="ARBA" id="ARBA00020984"/>
    </source>
</evidence>
<dbReference type="Proteomes" id="UP000549394">
    <property type="component" value="Unassembled WGS sequence"/>
</dbReference>
<evidence type="ECO:0000256" key="8">
    <source>
        <dbReference type="ARBA" id="ARBA00031345"/>
    </source>
</evidence>
<dbReference type="GO" id="GO:0006886">
    <property type="term" value="P:intracellular protein transport"/>
    <property type="evidence" value="ECO:0007669"/>
    <property type="project" value="InterPro"/>
</dbReference>
<dbReference type="OrthoDB" id="245173at2759"/>
<protein>
    <recommendedName>
        <fullName evidence="3">Conserved oligomeric Golgi complex subunit 7</fullName>
    </recommendedName>
    <alternativeName>
        <fullName evidence="8">Component of oligomeric Golgi complex 7</fullName>
    </alternativeName>
</protein>
<evidence type="ECO:0000256" key="4">
    <source>
        <dbReference type="ARBA" id="ARBA00022448"/>
    </source>
</evidence>
<dbReference type="InterPro" id="IPR019335">
    <property type="entry name" value="COG7"/>
</dbReference>
<name>A0A7I8VR76_9ANNE</name>
<sequence length="748" mass="84049">MDFSKFMEEDFDAKDWVNEAFKNELQGAKKDQHASTLVMKLQMYIQEVNNVLEENCEEALTSLTSVARQMGVVKQEATVLKDHMMEVRSDIEKVERETASSMHQVVYLDMVKKRMLETKSALQQADNWTTLSAEVDNAFESNNLQLIAEKLVGMQTSLDILTDVPDHKERTAKLESLKDRLEASLSTQIVSVFSSQNTGNAAHDLVKIFTNIRRLSELLKYYKRTHRTALLQKWKNLNQENNADNIHSILSSFYDDLHSLLHSQVMWCKQVFVEPHSIVLSLLKEVLQSLDPTLDKLILSYLEGTKSSTMEELKDFKELSERFHKGIANFMPSSVLDSDHMRDLSSEIYRPYVQFVRNYNQYLSKDFEIQLNRIVMDGDDIDDTSKVLSNSVSHFFQVAEVSLQLCSQFSNGAAIPGFINAFEQFTFQYCKEWQRVLVNVKEKFQLSKSGIDSLDNFTNSDDSFETFQICLEIAHASSEAYSKLDDLELSLVAALTYEPTTPVSPKRISQSGFTSTLFMFLCDDQQTRLVKALEVKMNSGDSMLSGAFDHIRKVVQSAHRLALNAGVRPLIEQLKKIGSMKVWSSETAGAALDPSLPDFSFSPQEYVTKIGQYLLTVPQQLDSVASQPSACTGLRYANLPFVGASAPDSAEAASDIWLEAIVKSTLSEFIDQILSIQSLSDSGAKQLLTDINYLCAVADDLGLSNSTNQLKNIGLLATANGEKFSEMVAQDLPQRICSGISRMRGLGR</sequence>
<evidence type="ECO:0000256" key="1">
    <source>
        <dbReference type="ARBA" id="ARBA00004395"/>
    </source>
</evidence>
<accession>A0A7I8VR76</accession>
<comment type="caution">
    <text evidence="9">The sequence shown here is derived from an EMBL/GenBank/DDBJ whole genome shotgun (WGS) entry which is preliminary data.</text>
</comment>
<dbReference type="GO" id="GO:0017119">
    <property type="term" value="C:Golgi transport complex"/>
    <property type="evidence" value="ECO:0007669"/>
    <property type="project" value="InterPro"/>
</dbReference>
<reference evidence="9 10" key="1">
    <citation type="submission" date="2020-08" db="EMBL/GenBank/DDBJ databases">
        <authorList>
            <person name="Hejnol A."/>
        </authorList>
    </citation>
    <scope>NUCLEOTIDE SEQUENCE [LARGE SCALE GENOMIC DNA]</scope>
</reference>
<keyword evidence="7" id="KW-0472">Membrane</keyword>
<keyword evidence="5" id="KW-0653">Protein transport</keyword>
<evidence type="ECO:0000256" key="5">
    <source>
        <dbReference type="ARBA" id="ARBA00022927"/>
    </source>
</evidence>
<dbReference type="GO" id="GO:0000139">
    <property type="term" value="C:Golgi membrane"/>
    <property type="evidence" value="ECO:0007669"/>
    <property type="project" value="UniProtKB-SubCell"/>
</dbReference>
<evidence type="ECO:0000313" key="9">
    <source>
        <dbReference type="EMBL" id="CAD5118778.1"/>
    </source>
</evidence>
<proteinExistence type="inferred from homology"/>
<evidence type="ECO:0000256" key="6">
    <source>
        <dbReference type="ARBA" id="ARBA00023034"/>
    </source>
</evidence>
<comment type="subcellular location">
    <subcellularLocation>
        <location evidence="1">Golgi apparatus membrane</location>
        <topology evidence="1">Peripheral membrane protein</topology>
    </subcellularLocation>
</comment>